<dbReference type="SUPFAM" id="SSF63712">
    <property type="entry name" value="Nicotinic receptor ligand binding domain-like"/>
    <property type="match status" value="1"/>
</dbReference>
<evidence type="ECO:0000256" key="3">
    <source>
        <dbReference type="ARBA" id="ARBA00023136"/>
    </source>
</evidence>
<dbReference type="GO" id="GO:0022848">
    <property type="term" value="F:acetylcholine-gated monoatomic cation-selective channel activity"/>
    <property type="evidence" value="ECO:0007669"/>
    <property type="project" value="InterPro"/>
</dbReference>
<gene>
    <name evidence="5" type="primary">CHRNA3</name>
    <name evidence="5" type="ORF">EVAR_46178_1</name>
</gene>
<evidence type="ECO:0000256" key="1">
    <source>
        <dbReference type="ARBA" id="ARBA00004141"/>
    </source>
</evidence>
<keyword evidence="6" id="KW-1185">Reference proteome</keyword>
<keyword evidence="3" id="KW-0472">Membrane</keyword>
<comment type="subcellular location">
    <subcellularLocation>
        <location evidence="1">Membrane</location>
        <topology evidence="1">Multi-pass membrane protein</topology>
    </subcellularLocation>
</comment>
<reference evidence="5 6" key="1">
    <citation type="journal article" date="2019" name="Commun. Biol.">
        <title>The bagworm genome reveals a unique fibroin gene that provides high tensile strength.</title>
        <authorList>
            <person name="Kono N."/>
            <person name="Nakamura H."/>
            <person name="Ohtoshi R."/>
            <person name="Tomita M."/>
            <person name="Numata K."/>
            <person name="Arakawa K."/>
        </authorList>
    </citation>
    <scope>NUCLEOTIDE SEQUENCE [LARGE SCALE GENOMIC DNA]</scope>
</reference>
<dbReference type="GO" id="GO:0045211">
    <property type="term" value="C:postsynaptic membrane"/>
    <property type="evidence" value="ECO:0007669"/>
    <property type="project" value="InterPro"/>
</dbReference>
<dbReference type="PANTHER" id="PTHR47027:SF8">
    <property type="entry name" value="RIBONUCLEASE H"/>
    <property type="match status" value="1"/>
</dbReference>
<dbReference type="EMBL" id="BGZK01001026">
    <property type="protein sequence ID" value="GBP68861.1"/>
    <property type="molecule type" value="Genomic_DNA"/>
</dbReference>
<dbReference type="InterPro" id="IPR036734">
    <property type="entry name" value="Neur_chan_lig-bd_sf"/>
</dbReference>
<organism evidence="5 6">
    <name type="scientific">Eumeta variegata</name>
    <name type="common">Bagworm moth</name>
    <name type="synonym">Eumeta japonica</name>
    <dbReference type="NCBI Taxonomy" id="151549"/>
    <lineage>
        <taxon>Eukaryota</taxon>
        <taxon>Metazoa</taxon>
        <taxon>Ecdysozoa</taxon>
        <taxon>Arthropoda</taxon>
        <taxon>Hexapoda</taxon>
        <taxon>Insecta</taxon>
        <taxon>Pterygota</taxon>
        <taxon>Neoptera</taxon>
        <taxon>Endopterygota</taxon>
        <taxon>Lepidoptera</taxon>
        <taxon>Glossata</taxon>
        <taxon>Ditrysia</taxon>
        <taxon>Tineoidea</taxon>
        <taxon>Psychidae</taxon>
        <taxon>Oiketicinae</taxon>
        <taxon>Eumeta</taxon>
    </lineage>
</organism>
<evidence type="ECO:0000259" key="4">
    <source>
        <dbReference type="PROSITE" id="PS50878"/>
    </source>
</evidence>
<name>A0A4C1XXZ7_EUMVA</name>
<evidence type="ECO:0000313" key="6">
    <source>
        <dbReference type="Proteomes" id="UP000299102"/>
    </source>
</evidence>
<dbReference type="STRING" id="151549.A0A4C1XXZ7"/>
<dbReference type="InterPro" id="IPR043502">
    <property type="entry name" value="DNA/RNA_pol_sf"/>
</dbReference>
<dbReference type="PRINTS" id="PR00254">
    <property type="entry name" value="NICOTINICR"/>
</dbReference>
<dbReference type="Gene3D" id="2.70.170.10">
    <property type="entry name" value="Neurotransmitter-gated ion-channel ligand-binding domain"/>
    <property type="match status" value="1"/>
</dbReference>
<comment type="caution">
    <text evidence="5">The sequence shown here is derived from an EMBL/GenBank/DDBJ whole genome shotgun (WGS) entry which is preliminary data.</text>
</comment>
<evidence type="ECO:0000256" key="2">
    <source>
        <dbReference type="ARBA" id="ARBA00022692"/>
    </source>
</evidence>
<dbReference type="PROSITE" id="PS50878">
    <property type="entry name" value="RT_POL"/>
    <property type="match status" value="1"/>
</dbReference>
<dbReference type="GO" id="GO:0071897">
    <property type="term" value="P:DNA biosynthetic process"/>
    <property type="evidence" value="ECO:0007669"/>
    <property type="project" value="UniProtKB-ARBA"/>
</dbReference>
<keyword evidence="2" id="KW-0812">Transmembrane</keyword>
<dbReference type="InterPro" id="IPR000477">
    <property type="entry name" value="RT_dom"/>
</dbReference>
<dbReference type="AlphaFoldDB" id="A0A4C1XXZ7"/>
<dbReference type="Proteomes" id="UP000299102">
    <property type="component" value="Unassembled WGS sequence"/>
</dbReference>
<dbReference type="Pfam" id="PF00078">
    <property type="entry name" value="RVT_1"/>
    <property type="match status" value="1"/>
</dbReference>
<evidence type="ECO:0000313" key="5">
    <source>
        <dbReference type="EMBL" id="GBP68861.1"/>
    </source>
</evidence>
<dbReference type="InterPro" id="IPR006202">
    <property type="entry name" value="Neur_chan_lig-bd"/>
</dbReference>
<dbReference type="SUPFAM" id="SSF56672">
    <property type="entry name" value="DNA/RNA polymerases"/>
    <property type="match status" value="1"/>
</dbReference>
<dbReference type="Pfam" id="PF02931">
    <property type="entry name" value="Neur_chan_LBD"/>
    <property type="match status" value="1"/>
</dbReference>
<dbReference type="InterPro" id="IPR002394">
    <property type="entry name" value="Nicotinic_acetylcholine_rcpt"/>
</dbReference>
<feature type="domain" description="Reverse transcriptase" evidence="4">
    <location>
        <begin position="1"/>
        <end position="197"/>
    </location>
</feature>
<keyword evidence="5" id="KW-0675">Receptor</keyword>
<sequence>MEYRENVTPIILKEEKDQLLTTNCWITQIWTDHHLRWNTSDFDGIDVIRVPYERVWKPDIILYNKGSGACVRINGACTDWFDIRRGVRQECVASPWQFNLFMDSYLYDLKEYEYGLRMDELSVEFLLYADDQVIILALSACGLQEIVNIIYDYVNKRGMKVNVGKTKVMVFERGESTTKCNILIEAENVEQVKGFVYLGSLFANDGKHDRDIERRVNEGNKLNEALFAIMNRKSVSQQACLTIDNGVLIPIPMYDSES</sequence>
<dbReference type="OrthoDB" id="5975154at2759"/>
<dbReference type="PANTHER" id="PTHR47027">
    <property type="entry name" value="REVERSE TRANSCRIPTASE DOMAIN-CONTAINING PROTEIN"/>
    <property type="match status" value="1"/>
</dbReference>
<protein>
    <submittedName>
        <fullName evidence="5">Neuronal acetylcholine receptor subunit alpha-3</fullName>
    </submittedName>
</protein>
<proteinExistence type="predicted"/>
<accession>A0A4C1XXZ7</accession>